<dbReference type="PROSITE" id="PS00973">
    <property type="entry name" value="USP_2"/>
    <property type="match status" value="1"/>
</dbReference>
<dbReference type="Pfam" id="PF00443">
    <property type="entry name" value="UCH"/>
    <property type="match status" value="1"/>
</dbReference>
<dbReference type="PANTHER" id="PTHR21646">
    <property type="entry name" value="UBIQUITIN CARBOXYL-TERMINAL HYDROLASE"/>
    <property type="match status" value="1"/>
</dbReference>
<feature type="region of interest" description="Disordered" evidence="8">
    <location>
        <begin position="1"/>
        <end position="181"/>
    </location>
</feature>
<dbReference type="EC" id="3.4.19.12" evidence="3"/>
<dbReference type="InterPro" id="IPR035927">
    <property type="entry name" value="DUSP-like_sf"/>
</dbReference>
<protein>
    <recommendedName>
        <fullName evidence="3">ubiquitinyl hydrolase 1</fullName>
        <ecNumber evidence="3">3.4.19.12</ecNumber>
    </recommendedName>
</protein>
<dbReference type="InterPro" id="IPR028889">
    <property type="entry name" value="USP"/>
</dbReference>
<feature type="region of interest" description="Disordered" evidence="8">
    <location>
        <begin position="1479"/>
        <end position="1678"/>
    </location>
</feature>
<feature type="compositionally biased region" description="Polar residues" evidence="8">
    <location>
        <begin position="1167"/>
        <end position="1185"/>
    </location>
</feature>
<evidence type="ECO:0000256" key="6">
    <source>
        <dbReference type="ARBA" id="ARBA00022801"/>
    </source>
</evidence>
<evidence type="ECO:0000259" key="9">
    <source>
        <dbReference type="PROSITE" id="PS50235"/>
    </source>
</evidence>
<evidence type="ECO:0000256" key="8">
    <source>
        <dbReference type="SAM" id="MobiDB-lite"/>
    </source>
</evidence>
<dbReference type="PROSITE" id="PS51283">
    <property type="entry name" value="DUSP"/>
    <property type="match status" value="1"/>
</dbReference>
<feature type="compositionally biased region" description="Polar residues" evidence="8">
    <location>
        <begin position="418"/>
        <end position="431"/>
    </location>
</feature>
<evidence type="ECO:0000256" key="1">
    <source>
        <dbReference type="ARBA" id="ARBA00000707"/>
    </source>
</evidence>
<name>A0AAV9JMJ1_9PEZI</name>
<evidence type="ECO:0000256" key="7">
    <source>
        <dbReference type="ARBA" id="ARBA00022807"/>
    </source>
</evidence>
<dbReference type="InterPro" id="IPR006615">
    <property type="entry name" value="Pept_C19_DUSP"/>
</dbReference>
<feature type="region of interest" description="Disordered" evidence="8">
    <location>
        <begin position="410"/>
        <end position="434"/>
    </location>
</feature>
<feature type="compositionally biased region" description="Acidic residues" evidence="8">
    <location>
        <begin position="1438"/>
        <end position="1447"/>
    </location>
</feature>
<dbReference type="GO" id="GO:0006508">
    <property type="term" value="P:proteolysis"/>
    <property type="evidence" value="ECO:0007669"/>
    <property type="project" value="UniProtKB-KW"/>
</dbReference>
<dbReference type="Proteomes" id="UP001324427">
    <property type="component" value="Unassembled WGS sequence"/>
</dbReference>
<feature type="region of interest" description="Disordered" evidence="8">
    <location>
        <begin position="1050"/>
        <end position="1194"/>
    </location>
</feature>
<dbReference type="InterPro" id="IPR018200">
    <property type="entry name" value="USP_CS"/>
</dbReference>
<evidence type="ECO:0000313" key="11">
    <source>
        <dbReference type="EMBL" id="KAK4546584.1"/>
    </source>
</evidence>
<evidence type="ECO:0000313" key="12">
    <source>
        <dbReference type="Proteomes" id="UP001324427"/>
    </source>
</evidence>
<dbReference type="GO" id="GO:0016579">
    <property type="term" value="P:protein deubiquitination"/>
    <property type="evidence" value="ECO:0007669"/>
    <property type="project" value="InterPro"/>
</dbReference>
<sequence length="1678" mass="181779">MHEEVLQSKELAAGTAPSEGGASPSGQFAGIHIDSGSSMSGSENGGNGNNNDSRALSSPNGGIGARSASPAKRSAADMEDAGSAGNNAGQQTQQTVPGSFTETQGNGHTDYDEAMAGMTNGSNSVDTQETVADSDATSAEGAMTANTSATSLQAEELPPYSEEEKWKKGSSKSSRSTLPSIDEQVKQVSQIAGSASLDEGTKGYLVSSKWLSRVRARSTDGLDHAAYAKEAREGPIGMVDNSDLVLPGAFDSGLLDFANVKFVTLKPGLTMGIEFEVLPAEAWILIMDWYGRPKGHDHAIVRYAHNTADPPAQNIIYEIYPPVLTIRKVSQQSQQTDRPPTPQGGSFDALQKRKELRARGQTSSDDAVKLVSSRSERMQKFLRRAKESSGIPLASKVKLWRELVPEKVSVDTPDDTETSMLSPPQSRSTSPAKVARTTAEKLIVSPAEFKAMEIGQNLEHIDAKDETNNDKYNGASTVLTYGMFEDQTILLEEQIGGPAGGEFQSDGKKGPKLSLGKKFGSKPASATPSGRTSPTPGGMLTRGRARRDGRTRGTVGLSNLGNTCYMNSALQCIRSVQELALYFLSGKYKSEINTSNPLGHKGLMAKQYAGVLEGIYADTASGAFSPSAFKKTLGNVQPLFSGYQQQDSQEFLSFLVDALHEDLNRIIKKPYNENPDSDDKTVHDPQAIIELGETYRANHKARNDSVAMDLFSGFYKNTMECPVCDKISITFDPFSSLTVQLPVESTFQHTITFVPLVGAPINHAVDIDKNASIKTLKDNIASKHPGVTGDRLWMVEVYNHKIYKLFEDQQSIAEANFQANDYIFVYELPGVPTNVPELSRKKSYVSSYSFNSSSDKEIVDMASPKAENFAVPVFSRQKNRFGNGFEIIMHPLYITLTRDEAQNFEIILKKVLVAVSRMTSRSILTEFDTDKSSSAGGSATDAGTSAETENEESAGEDAAHLSDRSVPSEDGYVNVSIDKAEQPGATEEMKDAEADAERIARFMDPHHPIGSELRNQLFALNFTKSAEGSYCTGMQSISERDVRNMFERVKKPARRASVQSSTSGDSSTSTGSGQGNGESDESDADDDEDKPDITLGFGEEDTLHLQTPTSAEPTSDDGLPDNPLQGHASNNRRRGTGKQDKFGKNRNRKKGLVTYGKKDGKARRGQQQRPGSSGSLRSTQSQRSLTGKPPLQDENPYYIKLGEGIVLDWYLEGLDSLFRGDAKVPDEMRGHWLSSADGRNLDFMPDPVLDAKKEKRAARKKNGITLGDCFAETGKREILSEDNAWYCGRCKEMRQAAKTLEIWTIPDILIVHLKRFGGNRSFRDKIDVFVDYPIEGLDMTEKIGLKEDGKEYLYDLFAVDNHYGGLGGGHYTALAKNFYDEQWYDYNDSSCSKVGEGKVHSPAAYLLFYRRRSKGPLGSQILQDIVNEAKHLTQSESAGEDPEESDSGEGRLGGPTSLLRGSSSALVAAGAGTNASLRSIASGGAPGAGNSLTTKEMTMTGQNDGDDGSLGTLNGKRVIGPHRPPHLQYGSQGAPSWNFDELDQPTQTDGSPTERLLGGMVDPDADADVDSTAAEADSAVGMDDDYQRSDVADEEYNNRDSSGYGRANSRANSPSDTAMAGYLDDHSLYSDAHDHQNPEMDTMHVEDSGTTGADPDSPPAYELHLSDDMEGVTGLKRD</sequence>
<feature type="compositionally biased region" description="Acidic residues" evidence="8">
    <location>
        <begin position="1078"/>
        <end position="1090"/>
    </location>
</feature>
<comment type="similarity">
    <text evidence="2">Belongs to the peptidase C19 family.</text>
</comment>
<feature type="compositionally biased region" description="Basic and acidic residues" evidence="8">
    <location>
        <begin position="1623"/>
        <end position="1647"/>
    </location>
</feature>
<feature type="compositionally biased region" description="Polar residues" evidence="8">
    <location>
        <begin position="1490"/>
        <end position="1503"/>
    </location>
</feature>
<dbReference type="InterPro" id="IPR001394">
    <property type="entry name" value="Peptidase_C19_UCH"/>
</dbReference>
<evidence type="ECO:0000256" key="2">
    <source>
        <dbReference type="ARBA" id="ARBA00009085"/>
    </source>
</evidence>
<feature type="domain" description="DUSP" evidence="10">
    <location>
        <begin position="179"/>
        <end position="305"/>
    </location>
</feature>
<proteinExistence type="inferred from homology"/>
<dbReference type="InterPro" id="IPR038765">
    <property type="entry name" value="Papain-like_cys_pep_sf"/>
</dbReference>
<feature type="domain" description="USP" evidence="9">
    <location>
        <begin position="555"/>
        <end position="1412"/>
    </location>
</feature>
<feature type="compositionally biased region" description="Basic and acidic residues" evidence="8">
    <location>
        <begin position="957"/>
        <end position="967"/>
    </location>
</feature>
<keyword evidence="6" id="KW-0378">Hydrolase</keyword>
<feature type="compositionally biased region" description="Polar residues" evidence="8">
    <location>
        <begin position="119"/>
        <end position="137"/>
    </location>
</feature>
<keyword evidence="7" id="KW-0788">Thiol protease</keyword>
<feature type="compositionally biased region" description="Polar residues" evidence="8">
    <location>
        <begin position="329"/>
        <end position="338"/>
    </location>
</feature>
<feature type="compositionally biased region" description="Polar residues" evidence="8">
    <location>
        <begin position="84"/>
        <end position="107"/>
    </location>
</feature>
<evidence type="ECO:0000259" key="10">
    <source>
        <dbReference type="PROSITE" id="PS51283"/>
    </source>
</evidence>
<keyword evidence="4" id="KW-0645">Protease</keyword>
<feature type="region of interest" description="Disordered" evidence="8">
    <location>
        <begin position="497"/>
        <end position="553"/>
    </location>
</feature>
<feature type="compositionally biased region" description="Low complexity" evidence="8">
    <location>
        <begin position="932"/>
        <end position="946"/>
    </location>
</feature>
<gene>
    <name evidence="11" type="ORF">LTR36_001801</name>
</gene>
<feature type="compositionally biased region" description="Polar residues" evidence="8">
    <location>
        <begin position="1104"/>
        <end position="1113"/>
    </location>
</feature>
<evidence type="ECO:0000256" key="4">
    <source>
        <dbReference type="ARBA" id="ARBA00022670"/>
    </source>
</evidence>
<feature type="compositionally biased region" description="Polar residues" evidence="8">
    <location>
        <begin position="144"/>
        <end position="153"/>
    </location>
</feature>
<dbReference type="Gene3D" id="3.30.2230.10">
    <property type="entry name" value="DUSP-like"/>
    <property type="match status" value="1"/>
</dbReference>
<dbReference type="EMBL" id="JAVFHQ010000014">
    <property type="protein sequence ID" value="KAK4546584.1"/>
    <property type="molecule type" value="Genomic_DNA"/>
</dbReference>
<comment type="caution">
    <text evidence="11">The sequence shown here is derived from an EMBL/GenBank/DDBJ whole genome shotgun (WGS) entry which is preliminary data.</text>
</comment>
<feature type="region of interest" description="Disordered" evidence="8">
    <location>
        <begin position="1432"/>
        <end position="1459"/>
    </location>
</feature>
<comment type="catalytic activity">
    <reaction evidence="1">
        <text>Thiol-dependent hydrolysis of ester, thioester, amide, peptide and isopeptide bonds formed by the C-terminal Gly of ubiquitin (a 76-residue protein attached to proteins as an intracellular targeting signal).</text>
        <dbReference type="EC" id="3.4.19.12"/>
    </reaction>
</comment>
<dbReference type="Pfam" id="PF06337">
    <property type="entry name" value="DUSP"/>
    <property type="match status" value="1"/>
</dbReference>
<organism evidence="11 12">
    <name type="scientific">Oleoguttula mirabilis</name>
    <dbReference type="NCBI Taxonomy" id="1507867"/>
    <lineage>
        <taxon>Eukaryota</taxon>
        <taxon>Fungi</taxon>
        <taxon>Dikarya</taxon>
        <taxon>Ascomycota</taxon>
        <taxon>Pezizomycotina</taxon>
        <taxon>Dothideomycetes</taxon>
        <taxon>Dothideomycetidae</taxon>
        <taxon>Mycosphaerellales</taxon>
        <taxon>Teratosphaeriaceae</taxon>
        <taxon>Oleoguttula</taxon>
    </lineage>
</organism>
<keyword evidence="12" id="KW-1185">Reference proteome</keyword>
<dbReference type="PROSITE" id="PS00972">
    <property type="entry name" value="USP_1"/>
    <property type="match status" value="1"/>
</dbReference>
<feature type="region of interest" description="Disordered" evidence="8">
    <location>
        <begin position="329"/>
        <end position="348"/>
    </location>
</feature>
<dbReference type="SUPFAM" id="SSF54001">
    <property type="entry name" value="Cysteine proteinases"/>
    <property type="match status" value="1"/>
</dbReference>
<keyword evidence="5" id="KW-0833">Ubl conjugation pathway</keyword>
<evidence type="ECO:0000256" key="5">
    <source>
        <dbReference type="ARBA" id="ARBA00022786"/>
    </source>
</evidence>
<feature type="compositionally biased region" description="Low complexity" evidence="8">
    <location>
        <begin position="512"/>
        <end position="523"/>
    </location>
</feature>
<evidence type="ECO:0000256" key="3">
    <source>
        <dbReference type="ARBA" id="ARBA00012759"/>
    </source>
</evidence>
<dbReference type="InterPro" id="IPR050185">
    <property type="entry name" value="Ub_carboxyl-term_hydrolase"/>
</dbReference>
<dbReference type="PANTHER" id="PTHR21646:SF24">
    <property type="entry name" value="UBIQUITIN CARBOXYL-TERMINAL HYDROLASE"/>
    <property type="match status" value="1"/>
</dbReference>
<dbReference type="SUPFAM" id="SSF143791">
    <property type="entry name" value="DUSP-like"/>
    <property type="match status" value="1"/>
</dbReference>
<dbReference type="GO" id="GO:0004843">
    <property type="term" value="F:cysteine-type deubiquitinase activity"/>
    <property type="evidence" value="ECO:0007669"/>
    <property type="project" value="UniProtKB-EC"/>
</dbReference>
<feature type="compositionally biased region" description="Low complexity" evidence="8">
    <location>
        <begin position="1057"/>
        <end position="1071"/>
    </location>
</feature>
<accession>A0AAV9JMJ1</accession>
<feature type="compositionally biased region" description="Polar residues" evidence="8">
    <location>
        <begin position="524"/>
        <end position="535"/>
    </location>
</feature>
<dbReference type="Gene3D" id="3.90.70.10">
    <property type="entry name" value="Cysteine proteinases"/>
    <property type="match status" value="2"/>
</dbReference>
<feature type="region of interest" description="Disordered" evidence="8">
    <location>
        <begin position="928"/>
        <end position="972"/>
    </location>
</feature>
<dbReference type="PROSITE" id="PS50235">
    <property type="entry name" value="USP_3"/>
    <property type="match status" value="1"/>
</dbReference>
<reference evidence="11 12" key="1">
    <citation type="submission" date="2021-11" db="EMBL/GenBank/DDBJ databases">
        <title>Black yeast isolated from Biological Soil Crust.</title>
        <authorList>
            <person name="Kurbessoian T."/>
        </authorList>
    </citation>
    <scope>NUCLEOTIDE SEQUENCE [LARGE SCALE GENOMIC DNA]</scope>
    <source>
        <strain evidence="11 12">CCFEE 5522</strain>
    </source>
</reference>